<sequence length="60" mass="6936">MFLDTEKAIDQKSVALKESLLRQQLEHYQSLVVLNRLPSDVGLWEFNLFSPGQKFLNKDG</sequence>
<dbReference type="EMBL" id="CP003344">
    <property type="protein sequence ID" value="AGA68218.1"/>
    <property type="molecule type" value="Genomic_DNA"/>
</dbReference>
<dbReference type="KEGG" id="ddl:Desdi_0690"/>
<accession>L0F5J5</accession>
<reference evidence="2" key="1">
    <citation type="submission" date="2012-02" db="EMBL/GenBank/DDBJ databases">
        <title>Complete sequence of Desulfitobacterium dichloroeliminans LMG P-21439.</title>
        <authorList>
            <person name="Lucas S."/>
            <person name="Han J."/>
            <person name="Lapidus A."/>
            <person name="Cheng J.-F."/>
            <person name="Goodwin L."/>
            <person name="Pitluck S."/>
            <person name="Peters L."/>
            <person name="Ovchinnikova G."/>
            <person name="Teshima H."/>
            <person name="Detter J.C."/>
            <person name="Han C."/>
            <person name="Tapia R."/>
            <person name="Land M."/>
            <person name="Hauser L."/>
            <person name="Kyrpides N."/>
            <person name="Ivanova N."/>
            <person name="Pagani I."/>
            <person name="Kruse T."/>
            <person name="de Vos W.M."/>
            <person name="Boon N."/>
            <person name="Smidt H."/>
            <person name="Woyke T."/>
        </authorList>
    </citation>
    <scope>NUCLEOTIDE SEQUENCE [LARGE SCALE GENOMIC DNA]</scope>
    <source>
        <strain evidence="2">LMG P-21439 / DCA1</strain>
    </source>
</reference>
<evidence type="ECO:0000313" key="2">
    <source>
        <dbReference type="Proteomes" id="UP000010797"/>
    </source>
</evidence>
<dbReference type="HOGENOM" id="CLU_2933811_0_0_9"/>
<protein>
    <submittedName>
        <fullName evidence="1">Uncharacterized protein</fullName>
    </submittedName>
</protein>
<gene>
    <name evidence="1" type="ordered locus">Desdi_0690</name>
</gene>
<proteinExistence type="predicted"/>
<name>L0F5J5_DESDL</name>
<keyword evidence="2" id="KW-1185">Reference proteome</keyword>
<organism evidence="1 2">
    <name type="scientific">Desulfitobacterium dichloroeliminans (strain LMG P-21439 / DCA1)</name>
    <dbReference type="NCBI Taxonomy" id="871963"/>
    <lineage>
        <taxon>Bacteria</taxon>
        <taxon>Bacillati</taxon>
        <taxon>Bacillota</taxon>
        <taxon>Clostridia</taxon>
        <taxon>Eubacteriales</taxon>
        <taxon>Desulfitobacteriaceae</taxon>
        <taxon>Desulfitobacterium</taxon>
    </lineage>
</organism>
<dbReference type="AlphaFoldDB" id="L0F5J5"/>
<dbReference type="Proteomes" id="UP000010797">
    <property type="component" value="Chromosome"/>
</dbReference>
<evidence type="ECO:0000313" key="1">
    <source>
        <dbReference type="EMBL" id="AGA68218.1"/>
    </source>
</evidence>